<proteinExistence type="inferred from homology"/>
<evidence type="ECO:0000256" key="4">
    <source>
        <dbReference type="SAM" id="MobiDB-lite"/>
    </source>
</evidence>
<evidence type="ECO:0000313" key="6">
    <source>
        <dbReference type="EMBL" id="KAF2722547.1"/>
    </source>
</evidence>
<dbReference type="InterPro" id="IPR013719">
    <property type="entry name" value="RTT106/SPT16-like_middle_dom"/>
</dbReference>
<keyword evidence="7" id="KW-1185">Reference proteome</keyword>
<comment type="function">
    <text evidence="2">Histones H3 and H4 chaperone involved in the nucleosome formation and heterochromatin silencing. Required for the deposition of H3K56ac-carrying H3-H4 complex onto newly-replicated DNA. Plays a role in the transcriptional regulation of the cell-cycle dependent histone genes by creating a repressive structure at the core histone gene promoter.</text>
</comment>
<name>A0A9P4UNN6_9PEZI</name>
<sequence>MAFQALNVAPVQEPPGQLQPPILHQQQLVPDALTQAVTKAFELQPSTAQAILQTAQPSQYELFQSISQYVLSLRTELGACSQVAQEAKTAAANTEAIATKKRKLDVADDTNGQTAHPSSTNAKAVRLDEAIQDARTTLDCRDVSFAVPARKKLRLQLVADSANSARRELRVLNQQTGNLEYILPASAIDHAFSLPVPEKAARQRNFVLIPREGSIDAAGNPLDQFVFAQNEVAIKDNTILTLAATAVTSDDNFASVTERSLQDLLSAVGKTLVLPSATEFASSIPQSHRKGEKAYHVKAHKGSKEGYLFFLANGILFGFKKPLIFFPFSSIESTSYTSVLQRTFNLVITATSTSSGDGGELVEHEFSMLDQADFAGIDEYVKGHGLNDASMAAERRAKAYNVNRDKREKANGDGDQAISHEEEQSELQKAQQALEDAEDEEEEDYDPSGGESEGEGEDSEEEGDGDAMEGEYGEDDDELDGEEVEDEKDAHDD</sequence>
<dbReference type="PANTHER" id="PTHR45849:SF3">
    <property type="entry name" value="HISTONE CHAPERONE RTT106"/>
    <property type="match status" value="1"/>
</dbReference>
<comment type="caution">
    <text evidence="6">The sequence shown here is derived from an EMBL/GenBank/DDBJ whole genome shotgun (WGS) entry which is preliminary data.</text>
</comment>
<dbReference type="Gene3D" id="2.30.29.120">
    <property type="match status" value="1"/>
</dbReference>
<dbReference type="InterPro" id="IPR011993">
    <property type="entry name" value="PH-like_dom_sf"/>
</dbReference>
<dbReference type="Gene3D" id="2.30.29.30">
    <property type="entry name" value="Pleckstrin-homology domain (PH domain)/Phosphotyrosine-binding domain (PTB)"/>
    <property type="match status" value="1"/>
</dbReference>
<evidence type="ECO:0000256" key="3">
    <source>
        <dbReference type="ARBA" id="ARBA00038654"/>
    </source>
</evidence>
<dbReference type="InterPro" id="IPR050454">
    <property type="entry name" value="RTT106/SSRP1_HistChap/FACT"/>
</dbReference>
<comment type="subunit">
    <text evidence="3">Interacts with histones H3 and H4.</text>
</comment>
<accession>A0A9P4UNN6</accession>
<comment type="similarity">
    <text evidence="1">Belongs to the RTT106 family.</text>
</comment>
<dbReference type="OrthoDB" id="75754at2759"/>
<protein>
    <submittedName>
        <fullName evidence="6">Rtt106-domain-containing protein</fullName>
    </submittedName>
</protein>
<reference evidence="6" key="1">
    <citation type="journal article" date="2020" name="Stud. Mycol.">
        <title>101 Dothideomycetes genomes: a test case for predicting lifestyles and emergence of pathogens.</title>
        <authorList>
            <person name="Haridas S."/>
            <person name="Albert R."/>
            <person name="Binder M."/>
            <person name="Bloem J."/>
            <person name="Labutti K."/>
            <person name="Salamov A."/>
            <person name="Andreopoulos B."/>
            <person name="Baker S."/>
            <person name="Barry K."/>
            <person name="Bills G."/>
            <person name="Bluhm B."/>
            <person name="Cannon C."/>
            <person name="Castanera R."/>
            <person name="Culley D."/>
            <person name="Daum C."/>
            <person name="Ezra D."/>
            <person name="Gonzalez J."/>
            <person name="Henrissat B."/>
            <person name="Kuo A."/>
            <person name="Liang C."/>
            <person name="Lipzen A."/>
            <person name="Lutzoni F."/>
            <person name="Magnuson J."/>
            <person name="Mondo S."/>
            <person name="Nolan M."/>
            <person name="Ohm R."/>
            <person name="Pangilinan J."/>
            <person name="Park H.-J."/>
            <person name="Ramirez L."/>
            <person name="Alfaro M."/>
            <person name="Sun H."/>
            <person name="Tritt A."/>
            <person name="Yoshinaga Y."/>
            <person name="Zwiers L.-H."/>
            <person name="Turgeon B."/>
            <person name="Goodwin S."/>
            <person name="Spatafora J."/>
            <person name="Crous P."/>
            <person name="Grigoriev I."/>
        </authorList>
    </citation>
    <scope>NUCLEOTIDE SEQUENCE</scope>
    <source>
        <strain evidence="6">CBS 116435</strain>
    </source>
</reference>
<dbReference type="EMBL" id="MU003782">
    <property type="protein sequence ID" value="KAF2722547.1"/>
    <property type="molecule type" value="Genomic_DNA"/>
</dbReference>
<evidence type="ECO:0000256" key="1">
    <source>
        <dbReference type="ARBA" id="ARBA00006159"/>
    </source>
</evidence>
<feature type="compositionally biased region" description="Basic and acidic residues" evidence="4">
    <location>
        <begin position="399"/>
        <end position="422"/>
    </location>
</feature>
<dbReference type="GO" id="GO:0042393">
    <property type="term" value="F:histone binding"/>
    <property type="evidence" value="ECO:0007669"/>
    <property type="project" value="TreeGrafter"/>
</dbReference>
<feature type="region of interest" description="Disordered" evidence="4">
    <location>
        <begin position="399"/>
        <end position="493"/>
    </location>
</feature>
<feature type="compositionally biased region" description="Acidic residues" evidence="4">
    <location>
        <begin position="435"/>
        <end position="487"/>
    </location>
</feature>
<organism evidence="6 7">
    <name type="scientific">Polychaeton citri CBS 116435</name>
    <dbReference type="NCBI Taxonomy" id="1314669"/>
    <lineage>
        <taxon>Eukaryota</taxon>
        <taxon>Fungi</taxon>
        <taxon>Dikarya</taxon>
        <taxon>Ascomycota</taxon>
        <taxon>Pezizomycotina</taxon>
        <taxon>Dothideomycetes</taxon>
        <taxon>Dothideomycetidae</taxon>
        <taxon>Capnodiales</taxon>
        <taxon>Capnodiaceae</taxon>
        <taxon>Polychaeton</taxon>
    </lineage>
</organism>
<evidence type="ECO:0000256" key="2">
    <source>
        <dbReference type="ARBA" id="ARBA00037550"/>
    </source>
</evidence>
<gene>
    <name evidence="6" type="ORF">K431DRAFT_283974</name>
</gene>
<feature type="domain" description="Histone chaperone RTT106/FACT complex subunit SPT16-like middle" evidence="5">
    <location>
        <begin position="294"/>
        <end position="391"/>
    </location>
</feature>
<dbReference type="SUPFAM" id="SSF50729">
    <property type="entry name" value="PH domain-like"/>
    <property type="match status" value="1"/>
</dbReference>
<evidence type="ECO:0000259" key="5">
    <source>
        <dbReference type="SMART" id="SM01287"/>
    </source>
</evidence>
<dbReference type="SMART" id="SM01287">
    <property type="entry name" value="Rtt106"/>
    <property type="match status" value="1"/>
</dbReference>
<dbReference type="AlphaFoldDB" id="A0A9P4UNN6"/>
<dbReference type="Pfam" id="PF08512">
    <property type="entry name" value="Rttp106-like_middle"/>
    <property type="match status" value="1"/>
</dbReference>
<dbReference type="Proteomes" id="UP000799441">
    <property type="component" value="Unassembled WGS sequence"/>
</dbReference>
<dbReference type="PANTHER" id="PTHR45849">
    <property type="entry name" value="FACT COMPLEX SUBUNIT SSRP1"/>
    <property type="match status" value="1"/>
</dbReference>
<evidence type="ECO:0000313" key="7">
    <source>
        <dbReference type="Proteomes" id="UP000799441"/>
    </source>
</evidence>
<dbReference type="GO" id="GO:0031491">
    <property type="term" value="F:nucleosome binding"/>
    <property type="evidence" value="ECO:0007669"/>
    <property type="project" value="TreeGrafter"/>
</dbReference>